<sequence length="778" mass="83519">MAQTVSPIELDGRTLEGGGQLIRIALCLSALTSKPVKITNIRGNRSGGGGLKAQHLACVNWLAQACNARVEGAEKGAKTLLFVPCAARSAGGKDGPNVPPVFRKRMLKNGSRVSDARLDIGTAGSTGLALQAILPFVLFTKLPGSEENSIPIRLTLSGGTNVSGSSSYDYIAQVLLPTLENIGFPGITATLGKRGWSHGGTSIGEFTLEIPATTKLPIPAFHLAGQDPSNKRRMAPCSLTATVIAPAAYHDHFRDRLTTAIAMHFNLNNDASDFPLKVQCEDSHHDKRLYLLLVAQIPVHKHQPDVTSDSSSTCTLSATHHYLGRDWLYDRKLPPNGHPKAIADMAGRVVRELHREVSSGACVDEHLRDQMVIFQALAKGRSMVFAGEDEDEDGEGWVAREPSLHARTAEWVCREMLGVRFDAGGVCEGVGYGGIPYPAILASNSRIPTALPPGLVAVFVGATSGIGEYTLRALAKHAKAPRIYFVGRSQEAGVRIAADCKALNPEGEFIFMKSDVSLMRNVDTVCQDIKRKEKAINLVCLSQGTLYNTDEQQTVTDEGLRTPIALTYYSRMRFLTNLLPLLQTAPGLRRILSIFAGGKEGPIDLANLRLDHGSNPLALRGQMAAMMTFGLETLAAKAPTVGFVHSYPGPVRSGIARDRNWVTFVLRNLFWVLGPFIYVPEEESGERHCFFATSGRFAAAAGGKGGEGAGVGLGEGGVVAKGADGRLASGVYTTDSKCEASGEKVDAVLEKMRKEGVPQKVWEHTEAEFVRMVGTASM</sequence>
<name>A0AAN6FKC2_9PEZI</name>
<evidence type="ECO:0000259" key="2">
    <source>
        <dbReference type="Pfam" id="PF01137"/>
    </source>
</evidence>
<dbReference type="InterPro" id="IPR052228">
    <property type="entry name" value="Sec_Metab_Biosynth_Oxidored"/>
</dbReference>
<accession>A0AAN6FKC2</accession>
<gene>
    <name evidence="3" type="ORF">LTR82_009187</name>
</gene>
<protein>
    <recommendedName>
        <fullName evidence="2">RNA 3'-terminal phosphate cyclase domain-containing protein</fullName>
    </recommendedName>
</protein>
<comment type="caution">
    <text evidence="3">The sequence shown here is derived from an EMBL/GenBank/DDBJ whole genome shotgun (WGS) entry which is preliminary data.</text>
</comment>
<evidence type="ECO:0000313" key="3">
    <source>
        <dbReference type="EMBL" id="KAK0319852.1"/>
    </source>
</evidence>
<evidence type="ECO:0000313" key="4">
    <source>
        <dbReference type="Proteomes" id="UP001168146"/>
    </source>
</evidence>
<dbReference type="InterPro" id="IPR036291">
    <property type="entry name" value="NAD(P)-bd_dom_sf"/>
</dbReference>
<dbReference type="Proteomes" id="UP001168146">
    <property type="component" value="Unassembled WGS sequence"/>
</dbReference>
<reference evidence="3" key="1">
    <citation type="submission" date="2021-12" db="EMBL/GenBank/DDBJ databases">
        <title>Black yeast isolated from Biological Soil Crust.</title>
        <authorList>
            <person name="Kurbessoian T."/>
        </authorList>
    </citation>
    <scope>NUCLEOTIDE SEQUENCE</scope>
    <source>
        <strain evidence="3">CCFEE 5208</strain>
    </source>
</reference>
<organism evidence="3 4">
    <name type="scientific">Friedmanniomyces endolithicus</name>
    <dbReference type="NCBI Taxonomy" id="329885"/>
    <lineage>
        <taxon>Eukaryota</taxon>
        <taxon>Fungi</taxon>
        <taxon>Dikarya</taxon>
        <taxon>Ascomycota</taxon>
        <taxon>Pezizomycotina</taxon>
        <taxon>Dothideomycetes</taxon>
        <taxon>Dothideomycetidae</taxon>
        <taxon>Mycosphaerellales</taxon>
        <taxon>Teratosphaeriaceae</taxon>
        <taxon>Friedmanniomyces</taxon>
    </lineage>
</organism>
<dbReference type="InterPro" id="IPR002347">
    <property type="entry name" value="SDR_fam"/>
</dbReference>
<dbReference type="Pfam" id="PF00106">
    <property type="entry name" value="adh_short"/>
    <property type="match status" value="1"/>
</dbReference>
<dbReference type="InterPro" id="IPR037136">
    <property type="entry name" value="RNA3'_phos_cyclase_dom_sf"/>
</dbReference>
<dbReference type="SUPFAM" id="SSF51735">
    <property type="entry name" value="NAD(P)-binding Rossmann-fold domains"/>
    <property type="match status" value="1"/>
</dbReference>
<evidence type="ECO:0000256" key="1">
    <source>
        <dbReference type="ARBA" id="ARBA00023002"/>
    </source>
</evidence>
<dbReference type="EMBL" id="JASUXU010000028">
    <property type="protein sequence ID" value="KAK0319852.1"/>
    <property type="molecule type" value="Genomic_DNA"/>
</dbReference>
<proteinExistence type="predicted"/>
<dbReference type="InterPro" id="IPR023797">
    <property type="entry name" value="RNA3'_phos_cyclase_dom"/>
</dbReference>
<dbReference type="PANTHER" id="PTHR47534:SF3">
    <property type="entry name" value="ALCOHOL DEHYDROGENASE-LIKE C-TERMINAL DOMAIN-CONTAINING PROTEIN"/>
    <property type="match status" value="1"/>
</dbReference>
<dbReference type="Gene3D" id="3.65.10.20">
    <property type="entry name" value="RNA 3'-terminal phosphate cyclase domain"/>
    <property type="match status" value="2"/>
</dbReference>
<dbReference type="GO" id="GO:0016491">
    <property type="term" value="F:oxidoreductase activity"/>
    <property type="evidence" value="ECO:0007669"/>
    <property type="project" value="UniProtKB-KW"/>
</dbReference>
<dbReference type="AlphaFoldDB" id="A0AAN6FKC2"/>
<dbReference type="Gene3D" id="3.40.50.720">
    <property type="entry name" value="NAD(P)-binding Rossmann-like Domain"/>
    <property type="match status" value="1"/>
</dbReference>
<dbReference type="Pfam" id="PF01137">
    <property type="entry name" value="RTC"/>
    <property type="match status" value="1"/>
</dbReference>
<dbReference type="InterPro" id="IPR013792">
    <property type="entry name" value="RNA3'P_cycl/enolpyr_Trfase_a/b"/>
</dbReference>
<dbReference type="PANTHER" id="PTHR47534">
    <property type="entry name" value="YALI0E05731P"/>
    <property type="match status" value="1"/>
</dbReference>
<keyword evidence="1" id="KW-0560">Oxidoreductase</keyword>
<feature type="domain" description="RNA 3'-terminal phosphate cyclase" evidence="2">
    <location>
        <begin position="15"/>
        <end position="422"/>
    </location>
</feature>
<dbReference type="SUPFAM" id="SSF55205">
    <property type="entry name" value="EPT/RTPC-like"/>
    <property type="match status" value="1"/>
</dbReference>